<reference evidence="4" key="1">
    <citation type="submission" date="2018-09" db="EMBL/GenBank/DDBJ databases">
        <title>Complete genome sequence of thermophilic cyanobacteria strain Thermosynechococcus elongatus PKUAC-SCTE542.</title>
        <authorList>
            <person name="Liang Y."/>
            <person name="Tang J."/>
            <person name="Daroch M."/>
        </authorList>
    </citation>
    <scope>NUCLEOTIDE SEQUENCE [LARGE SCALE GENOMIC DNA]</scope>
    <source>
        <strain evidence="4">E542</strain>
    </source>
</reference>
<keyword evidence="1" id="KW-0723">Serine/threonine-protein kinase</keyword>
<keyword evidence="1" id="KW-0808">Transferase</keyword>
<dbReference type="InterPro" id="IPR050267">
    <property type="entry name" value="Anti-sigma-factor_SerPK"/>
</dbReference>
<dbReference type="GO" id="GO:0004674">
    <property type="term" value="F:protein serine/threonine kinase activity"/>
    <property type="evidence" value="ECO:0007669"/>
    <property type="project" value="UniProtKB-KW"/>
</dbReference>
<evidence type="ECO:0000256" key="1">
    <source>
        <dbReference type="ARBA" id="ARBA00022527"/>
    </source>
</evidence>
<keyword evidence="3" id="KW-0547">Nucleotide-binding</keyword>
<dbReference type="PANTHER" id="PTHR35526:SF3">
    <property type="entry name" value="ANTI-SIGMA-F FACTOR RSBW"/>
    <property type="match status" value="1"/>
</dbReference>
<dbReference type="SUPFAM" id="SSF55874">
    <property type="entry name" value="ATPase domain of HSP90 chaperone/DNA topoisomerase II/histidine kinase"/>
    <property type="match status" value="1"/>
</dbReference>
<evidence type="ECO:0000259" key="2">
    <source>
        <dbReference type="Pfam" id="PF13581"/>
    </source>
</evidence>
<feature type="domain" description="Histidine kinase/HSP90-like ATPase" evidence="2">
    <location>
        <begin position="13"/>
        <end position="138"/>
    </location>
</feature>
<accession>A0A3B7MDN1</accession>
<proteinExistence type="predicted"/>
<dbReference type="PANTHER" id="PTHR35526">
    <property type="entry name" value="ANTI-SIGMA-F FACTOR RSBW-RELATED"/>
    <property type="match status" value="1"/>
</dbReference>
<name>A0A3B7MDN1_9CYAN</name>
<keyword evidence="1" id="KW-0418">Kinase</keyword>
<dbReference type="CDD" id="cd16936">
    <property type="entry name" value="HATPase_RsbW-like"/>
    <property type="match status" value="1"/>
</dbReference>
<evidence type="ECO:0000313" key="4">
    <source>
        <dbReference type="Proteomes" id="UP000261812"/>
    </source>
</evidence>
<evidence type="ECO:0000313" key="3">
    <source>
        <dbReference type="EMBL" id="AXY67705.1"/>
    </source>
</evidence>
<dbReference type="InterPro" id="IPR003594">
    <property type="entry name" value="HATPase_dom"/>
</dbReference>
<gene>
    <name evidence="3" type="ORF">D3A95_04880</name>
</gene>
<dbReference type="InterPro" id="IPR036890">
    <property type="entry name" value="HATPase_C_sf"/>
</dbReference>
<dbReference type="RefSeq" id="WP_181496516.1">
    <property type="nucleotide sequence ID" value="NZ_CP032152.1"/>
</dbReference>
<dbReference type="EMBL" id="CP032152">
    <property type="protein sequence ID" value="AXY67705.1"/>
    <property type="molecule type" value="Genomic_DNA"/>
</dbReference>
<keyword evidence="3" id="KW-0067">ATP-binding</keyword>
<keyword evidence="4" id="KW-1185">Reference proteome</keyword>
<dbReference type="Pfam" id="PF13581">
    <property type="entry name" value="HATPase_c_2"/>
    <property type="match status" value="1"/>
</dbReference>
<sequence>MTPPFTTVSLTLTSDLTQLEALLAWFNQYRPTTLPIEEWLKLELALAEGFTNAVRHAHRDRPPETPIRIDLSLAATEIELRIWDQGDPFDLMAKLQTLPTQIPLEAEGGRGLRLLATITDELDYQRVEDGGNCLILRKILKTTPQ</sequence>
<dbReference type="Gene3D" id="3.30.565.10">
    <property type="entry name" value="Histidine kinase-like ATPase, C-terminal domain"/>
    <property type="match status" value="1"/>
</dbReference>
<dbReference type="AlphaFoldDB" id="A0A3B7MDN1"/>
<dbReference type="KEGG" id="tsq:D3A95_04880"/>
<dbReference type="Proteomes" id="UP000261812">
    <property type="component" value="Chromosome"/>
</dbReference>
<organism evidence="3 4">
    <name type="scientific">Thermosynechococcus sichuanensis E542</name>
    <dbReference type="NCBI Taxonomy" id="2016101"/>
    <lineage>
        <taxon>Bacteria</taxon>
        <taxon>Bacillati</taxon>
        <taxon>Cyanobacteriota</taxon>
        <taxon>Cyanophyceae</taxon>
        <taxon>Acaryochloridales</taxon>
        <taxon>Thermosynechococcaceae</taxon>
        <taxon>Thermosynechococcus</taxon>
        <taxon>Thermosynechococcus sichuanensis</taxon>
    </lineage>
</organism>
<protein>
    <submittedName>
        <fullName evidence="3">ATP-binding protein</fullName>
    </submittedName>
</protein>
<dbReference type="GO" id="GO:0005524">
    <property type="term" value="F:ATP binding"/>
    <property type="evidence" value="ECO:0007669"/>
    <property type="project" value="UniProtKB-KW"/>
</dbReference>